<feature type="transmembrane region" description="Helical" evidence="7">
    <location>
        <begin position="124"/>
        <end position="145"/>
    </location>
</feature>
<dbReference type="EMBL" id="JACHHI010000001">
    <property type="protein sequence ID" value="MBB6477295.1"/>
    <property type="molecule type" value="Genomic_DNA"/>
</dbReference>
<keyword evidence="3" id="KW-1003">Cell membrane</keyword>
<evidence type="ECO:0000256" key="7">
    <source>
        <dbReference type="SAM" id="Phobius"/>
    </source>
</evidence>
<evidence type="ECO:0000313" key="10">
    <source>
        <dbReference type="Proteomes" id="UP000591941"/>
    </source>
</evidence>
<evidence type="ECO:0000259" key="8">
    <source>
        <dbReference type="Pfam" id="PF03458"/>
    </source>
</evidence>
<evidence type="ECO:0000256" key="3">
    <source>
        <dbReference type="ARBA" id="ARBA00022475"/>
    </source>
</evidence>
<evidence type="ECO:0000256" key="4">
    <source>
        <dbReference type="ARBA" id="ARBA00022692"/>
    </source>
</evidence>
<keyword evidence="10" id="KW-1185">Reference proteome</keyword>
<keyword evidence="5 7" id="KW-1133">Transmembrane helix</keyword>
<dbReference type="PANTHER" id="PTHR30506:SF3">
    <property type="entry name" value="UPF0126 INNER MEMBRANE PROTEIN YADS-RELATED"/>
    <property type="match status" value="1"/>
</dbReference>
<feature type="domain" description="Glycine transporter" evidence="8">
    <location>
        <begin position="5"/>
        <end position="77"/>
    </location>
</feature>
<dbReference type="AlphaFoldDB" id="A0A841R050"/>
<keyword evidence="6 7" id="KW-0472">Membrane</keyword>
<name>A0A841R050_9FIRM</name>
<feature type="transmembrane region" description="Helical" evidence="7">
    <location>
        <begin position="94"/>
        <end position="118"/>
    </location>
</feature>
<dbReference type="PANTHER" id="PTHR30506">
    <property type="entry name" value="INNER MEMBRANE PROTEIN"/>
    <property type="match status" value="1"/>
</dbReference>
<dbReference type="Proteomes" id="UP000591941">
    <property type="component" value="Unassembled WGS sequence"/>
</dbReference>
<proteinExistence type="inferred from homology"/>
<dbReference type="RefSeq" id="WP_159821811.1">
    <property type="nucleotide sequence ID" value="NZ_CABWNB010000001.1"/>
</dbReference>
<comment type="subcellular location">
    <subcellularLocation>
        <location evidence="1">Cell membrane</location>
        <topology evidence="1">Multi-pass membrane protein</topology>
    </subcellularLocation>
</comment>
<sequence length="219" mass="23741">MIALIFDYLGTIAFAISGALVGMQRRMDIFGIAILALATAVGGGMIRDTLVGNTPPSALEDGSYIAISLVTVVALLFSFRRLRGNYKYRRYSLYLYNLADTFGLASFTVTGAMVGVAADPRSIFLLPVTLGLITACGGGIIRDISALRIPVVFRNEVYASASLAGGIVFCLVRQIATLAWAGPLAFLTVMLIRLLAIRYKLELPRAHRRDYLGKNKRSK</sequence>
<evidence type="ECO:0000313" key="9">
    <source>
        <dbReference type="EMBL" id="MBB6477295.1"/>
    </source>
</evidence>
<comment type="caution">
    <text evidence="9">The sequence shown here is derived from an EMBL/GenBank/DDBJ whole genome shotgun (WGS) entry which is preliminary data.</text>
</comment>
<dbReference type="GeneID" id="93485607"/>
<evidence type="ECO:0000256" key="5">
    <source>
        <dbReference type="ARBA" id="ARBA00022989"/>
    </source>
</evidence>
<feature type="transmembrane region" description="Helical" evidence="7">
    <location>
        <begin position="157"/>
        <end position="175"/>
    </location>
</feature>
<feature type="domain" description="Glycine transporter" evidence="8">
    <location>
        <begin position="98"/>
        <end position="173"/>
    </location>
</feature>
<keyword evidence="4 7" id="KW-0812">Transmembrane</keyword>
<dbReference type="Pfam" id="PF03458">
    <property type="entry name" value="Gly_transporter"/>
    <property type="match status" value="2"/>
</dbReference>
<evidence type="ECO:0000256" key="1">
    <source>
        <dbReference type="ARBA" id="ARBA00004651"/>
    </source>
</evidence>
<feature type="transmembrane region" description="Helical" evidence="7">
    <location>
        <begin position="62"/>
        <end position="82"/>
    </location>
</feature>
<evidence type="ECO:0000256" key="6">
    <source>
        <dbReference type="ARBA" id="ARBA00023136"/>
    </source>
</evidence>
<feature type="transmembrane region" description="Helical" evidence="7">
    <location>
        <begin position="30"/>
        <end position="50"/>
    </location>
</feature>
<dbReference type="GO" id="GO:0005886">
    <property type="term" value="C:plasma membrane"/>
    <property type="evidence" value="ECO:0007669"/>
    <property type="project" value="UniProtKB-SubCell"/>
</dbReference>
<feature type="transmembrane region" description="Helical" evidence="7">
    <location>
        <begin position="181"/>
        <end position="199"/>
    </location>
</feature>
<dbReference type="InterPro" id="IPR005115">
    <property type="entry name" value="Gly_transporter"/>
</dbReference>
<evidence type="ECO:0000256" key="2">
    <source>
        <dbReference type="ARBA" id="ARBA00008193"/>
    </source>
</evidence>
<dbReference type="OrthoDB" id="9791874at2"/>
<protein>
    <submittedName>
        <fullName evidence="9">Putative membrane protein YeiH</fullName>
    </submittedName>
</protein>
<accession>A0A841R050</accession>
<gene>
    <name evidence="9" type="ORF">HNR45_000317</name>
</gene>
<organism evidence="9 10">
    <name type="scientific">Negativicoccus succinicivorans</name>
    <dbReference type="NCBI Taxonomy" id="620903"/>
    <lineage>
        <taxon>Bacteria</taxon>
        <taxon>Bacillati</taxon>
        <taxon>Bacillota</taxon>
        <taxon>Negativicutes</taxon>
        <taxon>Veillonellales</taxon>
        <taxon>Veillonellaceae</taxon>
        <taxon>Negativicoccus</taxon>
    </lineage>
</organism>
<reference evidence="9 10" key="1">
    <citation type="submission" date="2020-08" db="EMBL/GenBank/DDBJ databases">
        <title>Genomic Encyclopedia of Type Strains, Phase IV (KMG-IV): sequencing the most valuable type-strain genomes for metagenomic binning, comparative biology and taxonomic classification.</title>
        <authorList>
            <person name="Goeker M."/>
        </authorList>
    </citation>
    <scope>NUCLEOTIDE SEQUENCE [LARGE SCALE GENOMIC DNA]</scope>
    <source>
        <strain evidence="9 10">DSM 21255</strain>
    </source>
</reference>
<feature type="transmembrane region" description="Helical" evidence="7">
    <location>
        <begin position="6"/>
        <end position="23"/>
    </location>
</feature>
<comment type="similarity">
    <text evidence="2">Belongs to the UPF0126 family.</text>
</comment>